<accession>A0A848HPR8</accession>
<dbReference type="Pfam" id="PF01850">
    <property type="entry name" value="PIN"/>
    <property type="match status" value="1"/>
</dbReference>
<dbReference type="EMBL" id="JABBGG010000013">
    <property type="protein sequence ID" value="NML63124.1"/>
    <property type="molecule type" value="Genomic_DNA"/>
</dbReference>
<dbReference type="GO" id="GO:0000287">
    <property type="term" value="F:magnesium ion binding"/>
    <property type="evidence" value="ECO:0007669"/>
    <property type="project" value="UniProtKB-UniRule"/>
</dbReference>
<dbReference type="AlphaFoldDB" id="A0A848HPR8"/>
<organism evidence="7 8">
    <name type="scientific">Massilia polaris</name>
    <dbReference type="NCBI Taxonomy" id="2728846"/>
    <lineage>
        <taxon>Bacteria</taxon>
        <taxon>Pseudomonadati</taxon>
        <taxon>Pseudomonadota</taxon>
        <taxon>Betaproteobacteria</taxon>
        <taxon>Burkholderiales</taxon>
        <taxon>Oxalobacteraceae</taxon>
        <taxon>Telluria group</taxon>
        <taxon>Massilia</taxon>
    </lineage>
</organism>
<evidence type="ECO:0000313" key="8">
    <source>
        <dbReference type="Proteomes" id="UP000583752"/>
    </source>
</evidence>
<keyword evidence="1 5" id="KW-1277">Toxin-antitoxin system</keyword>
<dbReference type="Gene3D" id="3.40.50.1010">
    <property type="entry name" value="5'-nuclease"/>
    <property type="match status" value="1"/>
</dbReference>
<comment type="function">
    <text evidence="5">Toxic component of a toxin-antitoxin (TA) system. An RNase.</text>
</comment>
<evidence type="ECO:0000256" key="3">
    <source>
        <dbReference type="ARBA" id="ARBA00022723"/>
    </source>
</evidence>
<dbReference type="CDD" id="cd09874">
    <property type="entry name" value="PIN_MT3492-like"/>
    <property type="match status" value="1"/>
</dbReference>
<sequence length="145" mass="15333">MRYVDTSVLIAYLIPEASSAVAEAFMLSAGAPLAISSWTEVELLSALGVKVRTRQLSKAAAHDVVDTYSRSVAPQLYRIAVDDADHRQAVILLDGWRTALRAGDGLHLAVAAAHGAAVYTLDRGMAISGATLGIPVRLLGPHRCV</sequence>
<dbReference type="SUPFAM" id="SSF88723">
    <property type="entry name" value="PIN domain-like"/>
    <property type="match status" value="1"/>
</dbReference>
<comment type="cofactor">
    <cofactor evidence="5">
        <name>Mg(2+)</name>
        <dbReference type="ChEBI" id="CHEBI:18420"/>
    </cofactor>
</comment>
<keyword evidence="8" id="KW-1185">Reference proteome</keyword>
<comment type="similarity">
    <text evidence="5">Belongs to the PINc/VapC protein family.</text>
</comment>
<gene>
    <name evidence="5" type="primary">vapC</name>
    <name evidence="7" type="ORF">HHL21_18965</name>
</gene>
<protein>
    <recommendedName>
        <fullName evidence="5">Ribonuclease VapC</fullName>
        <shortName evidence="5">RNase VapC</shortName>
        <ecNumber evidence="5">3.1.-.-</ecNumber>
    </recommendedName>
    <alternativeName>
        <fullName evidence="5">Toxin VapC</fullName>
    </alternativeName>
</protein>
<keyword evidence="2 5" id="KW-0540">Nuclease</keyword>
<reference evidence="7 8" key="1">
    <citation type="submission" date="2020-04" db="EMBL/GenBank/DDBJ databases">
        <title>Massilia sp. RP-1-19 isolated from soil.</title>
        <authorList>
            <person name="Dahal R.H."/>
        </authorList>
    </citation>
    <scope>NUCLEOTIDE SEQUENCE [LARGE SCALE GENOMIC DNA]</scope>
    <source>
        <strain evidence="7 8">RP-1-19</strain>
    </source>
</reference>
<proteinExistence type="inferred from homology"/>
<dbReference type="GO" id="GO:0004540">
    <property type="term" value="F:RNA nuclease activity"/>
    <property type="evidence" value="ECO:0007669"/>
    <property type="project" value="InterPro"/>
</dbReference>
<evidence type="ECO:0000256" key="5">
    <source>
        <dbReference type="HAMAP-Rule" id="MF_00265"/>
    </source>
</evidence>
<dbReference type="InterPro" id="IPR029060">
    <property type="entry name" value="PIN-like_dom_sf"/>
</dbReference>
<keyword evidence="5" id="KW-0460">Magnesium</keyword>
<feature type="binding site" evidence="5">
    <location>
        <position position="5"/>
    </location>
    <ligand>
        <name>Mg(2+)</name>
        <dbReference type="ChEBI" id="CHEBI:18420"/>
    </ligand>
</feature>
<keyword evidence="4 5" id="KW-0378">Hydrolase</keyword>
<evidence type="ECO:0000259" key="6">
    <source>
        <dbReference type="Pfam" id="PF01850"/>
    </source>
</evidence>
<keyword evidence="3 5" id="KW-0479">Metal-binding</keyword>
<dbReference type="RefSeq" id="WP_169468769.1">
    <property type="nucleotide sequence ID" value="NZ_JABBGG010000013.1"/>
</dbReference>
<comment type="caution">
    <text evidence="7">The sequence shown here is derived from an EMBL/GenBank/DDBJ whole genome shotgun (WGS) entry which is preliminary data.</text>
</comment>
<feature type="binding site" evidence="5">
    <location>
        <position position="104"/>
    </location>
    <ligand>
        <name>Mg(2+)</name>
        <dbReference type="ChEBI" id="CHEBI:18420"/>
    </ligand>
</feature>
<evidence type="ECO:0000256" key="1">
    <source>
        <dbReference type="ARBA" id="ARBA00022649"/>
    </source>
</evidence>
<dbReference type="GO" id="GO:0016787">
    <property type="term" value="F:hydrolase activity"/>
    <property type="evidence" value="ECO:0007669"/>
    <property type="project" value="UniProtKB-KW"/>
</dbReference>
<dbReference type="Proteomes" id="UP000583752">
    <property type="component" value="Unassembled WGS sequence"/>
</dbReference>
<feature type="domain" description="PIN" evidence="6">
    <location>
        <begin position="3"/>
        <end position="125"/>
    </location>
</feature>
<evidence type="ECO:0000256" key="4">
    <source>
        <dbReference type="ARBA" id="ARBA00022801"/>
    </source>
</evidence>
<name>A0A848HPR8_9BURK</name>
<dbReference type="HAMAP" id="MF_00265">
    <property type="entry name" value="VapC_Nob1"/>
    <property type="match status" value="1"/>
</dbReference>
<dbReference type="InterPro" id="IPR002716">
    <property type="entry name" value="PIN_dom"/>
</dbReference>
<dbReference type="GO" id="GO:0090729">
    <property type="term" value="F:toxin activity"/>
    <property type="evidence" value="ECO:0007669"/>
    <property type="project" value="UniProtKB-KW"/>
</dbReference>
<keyword evidence="5" id="KW-0800">Toxin</keyword>
<dbReference type="EC" id="3.1.-.-" evidence="5"/>
<dbReference type="InterPro" id="IPR022907">
    <property type="entry name" value="VapC_family"/>
</dbReference>
<evidence type="ECO:0000256" key="2">
    <source>
        <dbReference type="ARBA" id="ARBA00022722"/>
    </source>
</evidence>
<evidence type="ECO:0000313" key="7">
    <source>
        <dbReference type="EMBL" id="NML63124.1"/>
    </source>
</evidence>